<evidence type="ECO:0000313" key="2">
    <source>
        <dbReference type="EMBL" id="MBC8208916.1"/>
    </source>
</evidence>
<reference evidence="2 3" key="1">
    <citation type="submission" date="2020-08" db="EMBL/GenBank/DDBJ databases">
        <title>Bridging the membrane lipid divide: bacteria of the FCB group superphylum have the potential to synthesize archaeal ether lipids.</title>
        <authorList>
            <person name="Villanueva L."/>
            <person name="Von Meijenfeldt F.A.B."/>
            <person name="Westbye A.B."/>
            <person name="Yadav S."/>
            <person name="Hopmans E.C."/>
            <person name="Dutilh B.E."/>
            <person name="Sinninghe Damste J.S."/>
        </authorList>
    </citation>
    <scope>NUCLEOTIDE SEQUENCE [LARGE SCALE GENOMIC DNA]</scope>
    <source>
        <strain evidence="2">NIOZ-UU81</strain>
    </source>
</reference>
<dbReference type="AlphaFoldDB" id="A0A8J6NBS0"/>
<dbReference type="EMBL" id="JACNLK010000061">
    <property type="protein sequence ID" value="MBC8208916.1"/>
    <property type="molecule type" value="Genomic_DNA"/>
</dbReference>
<comment type="caution">
    <text evidence="2">The sequence shown here is derived from an EMBL/GenBank/DDBJ whole genome shotgun (WGS) entry which is preliminary data.</text>
</comment>
<sequence length="251" mass="26269">MDKTDLHQLLTLVQNGHCSIAEAEKQLRHLPAENIPGACIDHQRGMRTNLPEVIYGESKSATQITTIAQALLKRSGPVMATRISRDKATKIQQKLPELQYHEQARMLTANPTTLDPDDVRGNIAIICAGTSDLGVAEEARVTAETLGHPVQALHDVGVAGLHRLLAHQELLHHASVIIAVAGMEGALPSVIGGLAPCPLIGVPTSVGYGASFGGLTALLAMLNSCAPGLGVVNIDNGFGAACLAAAINRNT</sequence>
<dbReference type="GO" id="GO:0006189">
    <property type="term" value="P:'de novo' IMP biosynthetic process"/>
    <property type="evidence" value="ECO:0007669"/>
    <property type="project" value="InterPro"/>
</dbReference>
<dbReference type="InterPro" id="IPR000031">
    <property type="entry name" value="PurE_dom"/>
</dbReference>
<organism evidence="2 3">
    <name type="scientific">Candidatus Desulfatifera sulfidica</name>
    <dbReference type="NCBI Taxonomy" id="2841691"/>
    <lineage>
        <taxon>Bacteria</taxon>
        <taxon>Pseudomonadati</taxon>
        <taxon>Thermodesulfobacteriota</taxon>
        <taxon>Desulfobulbia</taxon>
        <taxon>Desulfobulbales</taxon>
        <taxon>Desulfobulbaceae</taxon>
        <taxon>Candidatus Desulfatifera</taxon>
    </lineage>
</organism>
<protein>
    <submittedName>
        <fullName evidence="2">Nickel pincer cofactor biosynthesis protein LarB</fullName>
    </submittedName>
</protein>
<dbReference type="NCBIfam" id="NF033503">
    <property type="entry name" value="LarB"/>
    <property type="match status" value="1"/>
</dbReference>
<dbReference type="PANTHER" id="PTHR43064">
    <property type="entry name" value="PHOSPHORIBOSYLAMINOIMIDAZOLE CARBOXYLASE-RELATED"/>
    <property type="match status" value="1"/>
</dbReference>
<dbReference type="SMART" id="SM01001">
    <property type="entry name" value="AIRC"/>
    <property type="match status" value="1"/>
</dbReference>
<proteinExistence type="predicted"/>
<evidence type="ECO:0000313" key="3">
    <source>
        <dbReference type="Proteomes" id="UP000599024"/>
    </source>
</evidence>
<dbReference type="Pfam" id="PF00731">
    <property type="entry name" value="AIRC"/>
    <property type="match status" value="1"/>
</dbReference>
<dbReference type="Proteomes" id="UP000599024">
    <property type="component" value="Unassembled WGS sequence"/>
</dbReference>
<dbReference type="PANTHER" id="PTHR43064:SF1">
    <property type="entry name" value="SLL1489 PROTEIN"/>
    <property type="match status" value="1"/>
</dbReference>
<dbReference type="Gene3D" id="3.40.50.1970">
    <property type="match status" value="1"/>
</dbReference>
<evidence type="ECO:0000259" key="1">
    <source>
        <dbReference type="SMART" id="SM01001"/>
    </source>
</evidence>
<dbReference type="GO" id="GO:0016787">
    <property type="term" value="F:hydrolase activity"/>
    <property type="evidence" value="ECO:0007669"/>
    <property type="project" value="InterPro"/>
</dbReference>
<accession>A0A8J6NBS0</accession>
<name>A0A8J6NBS0_9BACT</name>
<dbReference type="InterPro" id="IPR039476">
    <property type="entry name" value="P2CMN_synthase_LarB"/>
</dbReference>
<dbReference type="SUPFAM" id="SSF52255">
    <property type="entry name" value="N5-CAIR mutase (phosphoribosylaminoimidazole carboxylase, PurE)"/>
    <property type="match status" value="1"/>
</dbReference>
<feature type="domain" description="PurE" evidence="1">
    <location>
        <begin position="121"/>
        <end position="250"/>
    </location>
</feature>
<gene>
    <name evidence="2" type="primary">larB</name>
    <name evidence="2" type="ORF">H8E79_07100</name>
</gene>